<gene>
    <name evidence="2" type="ORF">CK203_026716</name>
</gene>
<feature type="compositionally biased region" description="Basic and acidic residues" evidence="1">
    <location>
        <begin position="141"/>
        <end position="152"/>
    </location>
</feature>
<accession>A0A438ITY0</accession>
<proteinExistence type="predicted"/>
<feature type="region of interest" description="Disordered" evidence="1">
    <location>
        <begin position="133"/>
        <end position="152"/>
    </location>
</feature>
<comment type="caution">
    <text evidence="2">The sequence shown here is derived from an EMBL/GenBank/DDBJ whole genome shotgun (WGS) entry which is preliminary data.</text>
</comment>
<dbReference type="AlphaFoldDB" id="A0A438ITY0"/>
<feature type="region of interest" description="Disordered" evidence="1">
    <location>
        <begin position="84"/>
        <end position="112"/>
    </location>
</feature>
<name>A0A438ITY0_VITVI</name>
<dbReference type="EMBL" id="QGNW01000083">
    <property type="protein sequence ID" value="RVX00192.1"/>
    <property type="molecule type" value="Genomic_DNA"/>
</dbReference>
<organism evidence="2 3">
    <name type="scientific">Vitis vinifera</name>
    <name type="common">Grape</name>
    <dbReference type="NCBI Taxonomy" id="29760"/>
    <lineage>
        <taxon>Eukaryota</taxon>
        <taxon>Viridiplantae</taxon>
        <taxon>Streptophyta</taxon>
        <taxon>Embryophyta</taxon>
        <taxon>Tracheophyta</taxon>
        <taxon>Spermatophyta</taxon>
        <taxon>Magnoliopsida</taxon>
        <taxon>eudicotyledons</taxon>
        <taxon>Gunneridae</taxon>
        <taxon>Pentapetalae</taxon>
        <taxon>rosids</taxon>
        <taxon>Vitales</taxon>
        <taxon>Vitaceae</taxon>
        <taxon>Viteae</taxon>
        <taxon>Vitis</taxon>
    </lineage>
</organism>
<reference evidence="2 3" key="1">
    <citation type="journal article" date="2018" name="PLoS Genet.">
        <title>Population sequencing reveals clonal diversity and ancestral inbreeding in the grapevine cultivar Chardonnay.</title>
        <authorList>
            <person name="Roach M.J."/>
            <person name="Johnson D.L."/>
            <person name="Bohlmann J."/>
            <person name="van Vuuren H.J."/>
            <person name="Jones S.J."/>
            <person name="Pretorius I.S."/>
            <person name="Schmidt S.A."/>
            <person name="Borneman A.R."/>
        </authorList>
    </citation>
    <scope>NUCLEOTIDE SEQUENCE [LARGE SCALE GENOMIC DNA]</scope>
    <source>
        <strain evidence="3">cv. Chardonnay</strain>
        <tissue evidence="2">Leaf</tissue>
    </source>
</reference>
<evidence type="ECO:0000313" key="2">
    <source>
        <dbReference type="EMBL" id="RVX00192.1"/>
    </source>
</evidence>
<sequence length="278" mass="31603">MSDETKVQALLESRPSDNVRKGPKYLTQCARVWDPKHPAKTGLILPYHWMHTPEPSSSPTLQGHAARRPCRGLVLVAGQALRSEATRSFKAPNHPRSSNRGQDERRPSLIRTPLTKSYEKLLPIIHDLPGFKWPKPIRSNPSERNRNKRCDYRKDHGHTTEMCRSLHYMVEDLLKVGHLKQYIRTTPRGEGSSHGRGPRAPTAPVRAVINYIHREPLDDEYSSKRKRQRLLRAATVREHVSSIRPGLVDGSIHPIDGTIVFPVVDPPKCCNRIEMLSS</sequence>
<protein>
    <submittedName>
        <fullName evidence="2">Uncharacterized protein</fullName>
    </submittedName>
</protein>
<feature type="region of interest" description="Disordered" evidence="1">
    <location>
        <begin position="1"/>
        <end position="22"/>
    </location>
</feature>
<dbReference type="Proteomes" id="UP000288805">
    <property type="component" value="Unassembled WGS sequence"/>
</dbReference>
<evidence type="ECO:0000313" key="3">
    <source>
        <dbReference type="Proteomes" id="UP000288805"/>
    </source>
</evidence>
<evidence type="ECO:0000256" key="1">
    <source>
        <dbReference type="SAM" id="MobiDB-lite"/>
    </source>
</evidence>